<evidence type="ECO:0000259" key="11">
    <source>
        <dbReference type="PROSITE" id="PS50003"/>
    </source>
</evidence>
<evidence type="ECO:0000256" key="5">
    <source>
        <dbReference type="ARBA" id="ARBA00022737"/>
    </source>
</evidence>
<dbReference type="FunFam" id="1.20.58.60:FF:000105">
    <property type="entry name" value="Spectrin beta chain"/>
    <property type="match status" value="1"/>
</dbReference>
<dbReference type="PANTHER" id="PTHR11915">
    <property type="entry name" value="SPECTRIN/FILAMIN RELATED CYTOSKELETAL PROTEIN"/>
    <property type="match status" value="1"/>
</dbReference>
<dbReference type="PROSITE" id="PS00019">
    <property type="entry name" value="ACTININ_1"/>
    <property type="match status" value="1"/>
</dbReference>
<name>A0A673Y7P9_SALTR</name>
<dbReference type="Pfam" id="PF00435">
    <property type="entry name" value="Spectrin"/>
    <property type="match status" value="17"/>
</dbReference>
<evidence type="ECO:0000256" key="9">
    <source>
        <dbReference type="SAM" id="Coils"/>
    </source>
</evidence>
<dbReference type="CDD" id="cd00176">
    <property type="entry name" value="SPEC"/>
    <property type="match status" value="9"/>
</dbReference>
<evidence type="ECO:0000256" key="7">
    <source>
        <dbReference type="ARBA" id="ARBA00023212"/>
    </source>
</evidence>
<dbReference type="Pfam" id="PF15410">
    <property type="entry name" value="PH_9"/>
    <property type="match status" value="1"/>
</dbReference>
<accession>A0A673Y7P9</accession>
<evidence type="ECO:0000259" key="12">
    <source>
        <dbReference type="PROSITE" id="PS50021"/>
    </source>
</evidence>
<sequence length="2217" mass="256633">MTTVAAEYEHMEITQQYSSSDTVNNRWDEEWDNENSSARLFERSRIKALADEREAVQKKTFTKWVNSHLSRVSCRITDLYRDLSDGRMLIKLLEVLSGERLPKPTRGRMRIHCLENVDKALQFLKEQRVHLENMGSHDIVDGNHRLTLGLIWTIILRFQIQDISVETDGDNKEKRSAKDALLLWCQMKTAGYPNVNIHNFSTSWRDGMAFNALIHKHRSSFNIFCNYPNQIVLTNLKCNFCFTDISVDHPDEKSVITYVVTYYHYFSKMKALKVEGKRIGKVLDNAIETEKMIEKYESLASDLLEWIEQTIIILNNRKFANSLNGVQQQLQAFNTYRTVEKPPKFTEKGNLEVLLFTIQSKMRANNQKVYMPREGKLISDINKTWERLEKAEHERELALRTELIRQEKLEQLARRFDRKAAMRETWLSENQRLVSQDNFGFDLPAVDAATKKHEAIETDITAYEERVQAVVSVAKELEAEKYHDIKRIAARKDNVIRLWEYLLELLKARRQRLEMNLGLQRVFQEMLYIMDWMDEMKMILLSQDYGKHLLGVEDLLQKHALVEADIGIQADRVKAVNNNAQKFAIDGDVYKPCDPQVIRDRVAHMEFCYQELTQLAAERRARLEESRRLWKFFWEMAEEEGWIREKEQILSSDESGKDLTGAVRLLSQHRTLEDEMNGRAAHLQHTIAEGQAMADGGHFGAAKIRERIADLRAQWAALEELAAVRKAHLEEACALHQFQADADDADAWTLDALRIVSSCEVGHDEFSTQALVRKHKDAAAEVASYRPVIDALHEQAAALPEEQAQSEEVKGRLAGIEERYKEVAELTRLRKQSLQDALALYKMFSEADACEVWIDEKDQWLNSMEIPEKLEDLEVIQHRFESLEPEMNNQASRVAVVNQIARQLMHNGHPSEKDIKAQQDKLNNRQVDQFRDLADQKKESLISALGVQNYHLDCNETKSWIREKTKVIESTQELGNDLTGVMALQRKLTGMERDLAAIEDKLGDLRGEAERLAGEHPDQAKAITGRLAEITAVWEEMKATLRNREESLGEASKLQQFLRELDDFQSWLSRTQTAIASEETPNTLAEAEKLLAQHDGIKNEICNYEEDYQKMRDMGEMVTQGQTDAQYMFLRQRLQALDTGWNELHKMWENRQNLLSQSHAYQLFLRDTKQAEVFLNNQEYMLAHTEMPTTLEGAEGAIKKQEDFMTTMDANEEKINGVVEAGRRLASDGNINADRIQERATSIDDRHKKNREAAVELLMRLKDNRDLQKFLQDCQELSLWINEKMLTAQDMSYDEARNLHSKWLKHQAFMAELQSNKEWLDKIEKLVSEKPETELVVKEKLSALQKMWEELESTTQTKAQCLFDANKAELFTQSCADLDKWLGGLEGQIQSDDYGKDLTSVQRCVKNILENQVEVRQREVVELQSQALVLSQEGKDTGEVDGQRQMVEHKFKELLDPLRKRKNFLVASREIHQFNRDVEDEILWVEERMPIATSTDHGHNLQTVQLLIKKNQTLQKEIQGHQPRFDDIFERSESLLMEDSLAVEAIRQRMADLQQLWGQMIEETEKRHARLEEAHNAQKYYFDAAEAEAWMSEQELYMMSEEKAKDEQSSVAMLKKHQIVEQSVEDYAETVHQLSKTSRGLTAAGHPESERIGMRQSQVDKLYAGMKDLSEERRGKLDERFRLFQLNREVDDLEQWIAEREVVAGSHELGQDYEHVTMLQERFREFARDTGNIGQERVDAVNRLADELINAGHADAATVAEWKDGLNEAWADLLELIDTRTQILAASYELHKFYHDAKEILGRILDKHKKLPEEVGRDQNTVETLQRMHTTFEHDIQALGTQVRQLQEDAVRLQSAYAGDKADDIQRRESEVLEAWNTLLEACDGRRVHLLDTGDKFRFFSMVRDLMLWMEDVIRLIEAQENPRDVSSAEIDARNDSFTACIELGKSLLARKHYASEEIKDKLLQLMDKRKDMIDKWEDRREWLRLILEVHQFGRDAGVAEAWLLGQEPYLFGRELGQSVDEVEKLIKRHEAFEKSAATWEERFSALERLTTVSVLEGCNVSQNSKDPSPIPSPTASRRGKGSLSSTLPTQNQDLPAAQLEGFLHRKHEWEGHNKKASSRSWHNVYCVINNQEMGFYKDNKAAGQGIPYHNAIPISLMGAVCDVAMDYKKKKHVFKLRLKMIKMRVVFKFLLTESPQKWILLVALHYAICFSLDLIS</sequence>
<evidence type="ECO:0000256" key="3">
    <source>
        <dbReference type="ARBA" id="ARBA00022467"/>
    </source>
</evidence>
<dbReference type="FunFam" id="1.20.58.60:FF:000153">
    <property type="entry name" value="Spectrin beta chain"/>
    <property type="match status" value="1"/>
</dbReference>
<keyword evidence="14" id="KW-1185">Reference proteome</keyword>
<keyword evidence="5" id="KW-0677">Repeat</keyword>
<feature type="coiled-coil region" evidence="9">
    <location>
        <begin position="446"/>
        <end position="480"/>
    </location>
</feature>
<organism evidence="13 14">
    <name type="scientific">Salmo trutta</name>
    <name type="common">Brown trout</name>
    <dbReference type="NCBI Taxonomy" id="8032"/>
    <lineage>
        <taxon>Eukaryota</taxon>
        <taxon>Metazoa</taxon>
        <taxon>Chordata</taxon>
        <taxon>Craniata</taxon>
        <taxon>Vertebrata</taxon>
        <taxon>Euteleostomi</taxon>
        <taxon>Actinopterygii</taxon>
        <taxon>Neopterygii</taxon>
        <taxon>Teleostei</taxon>
        <taxon>Protacanthopterygii</taxon>
        <taxon>Salmoniformes</taxon>
        <taxon>Salmonidae</taxon>
        <taxon>Salmoninae</taxon>
        <taxon>Salmo</taxon>
    </lineage>
</organism>
<protein>
    <recommendedName>
        <fullName evidence="8">Spectrin beta chain</fullName>
    </recommendedName>
</protein>
<reference evidence="13" key="2">
    <citation type="submission" date="2025-09" db="UniProtKB">
        <authorList>
            <consortium name="Ensembl"/>
        </authorList>
    </citation>
    <scope>IDENTIFICATION</scope>
</reference>
<dbReference type="SUPFAM" id="SSF47576">
    <property type="entry name" value="Calponin-homology domain, CH-domain"/>
    <property type="match status" value="1"/>
</dbReference>
<dbReference type="GO" id="GO:0005200">
    <property type="term" value="F:structural constituent of cytoskeleton"/>
    <property type="evidence" value="ECO:0007669"/>
    <property type="project" value="UniProtKB-UniRule"/>
</dbReference>
<dbReference type="InterPro" id="IPR001589">
    <property type="entry name" value="Actinin_actin-bd_CS"/>
</dbReference>
<dbReference type="InterPro" id="IPR001715">
    <property type="entry name" value="CH_dom"/>
</dbReference>
<feature type="domain" description="Calponin-homology (CH)" evidence="12">
    <location>
        <begin position="175"/>
        <end position="312"/>
    </location>
</feature>
<dbReference type="Ensembl" id="ENSSTUT00000031943.1">
    <property type="protein sequence ID" value="ENSSTUP00000030538.1"/>
    <property type="gene ID" value="ENSSTUG00000008717.1"/>
</dbReference>
<comment type="similarity">
    <text evidence="2 8">Belongs to the spectrin family.</text>
</comment>
<dbReference type="Pfam" id="PF00307">
    <property type="entry name" value="CH"/>
    <property type="match status" value="2"/>
</dbReference>
<dbReference type="FunFam" id="1.20.58.60:FF:000019">
    <property type="entry name" value="Spectrin beta chain"/>
    <property type="match status" value="1"/>
</dbReference>
<dbReference type="Gene3D" id="1.10.418.10">
    <property type="entry name" value="Calponin-like domain"/>
    <property type="match status" value="2"/>
</dbReference>
<dbReference type="Proteomes" id="UP000472277">
    <property type="component" value="Chromosome 14"/>
</dbReference>
<dbReference type="FunFam" id="1.20.58.60:FF:000158">
    <property type="entry name" value="Spectrin beta chain"/>
    <property type="match status" value="1"/>
</dbReference>
<keyword evidence="4 8" id="KW-0963">Cytoplasm</keyword>
<dbReference type="FunFam" id="1.20.58.60:FF:000083">
    <property type="entry name" value="Spectrin beta chain"/>
    <property type="match status" value="1"/>
</dbReference>
<dbReference type="GO" id="GO:0051693">
    <property type="term" value="P:actin filament capping"/>
    <property type="evidence" value="ECO:0007669"/>
    <property type="project" value="UniProtKB-UniRule"/>
</dbReference>
<keyword evidence="7 8" id="KW-0206">Cytoskeleton</keyword>
<dbReference type="FunFam" id="2.30.29.30:FF:000024">
    <property type="entry name" value="Spectrin beta chain"/>
    <property type="match status" value="1"/>
</dbReference>
<feature type="domain" description="PH" evidence="11">
    <location>
        <begin position="2097"/>
        <end position="2208"/>
    </location>
</feature>
<dbReference type="GO" id="GO:0016020">
    <property type="term" value="C:membrane"/>
    <property type="evidence" value="ECO:0007669"/>
    <property type="project" value="UniProtKB-ARBA"/>
</dbReference>
<dbReference type="CDD" id="cd10571">
    <property type="entry name" value="PH_beta_spectrin"/>
    <property type="match status" value="1"/>
</dbReference>
<dbReference type="PROSITE" id="PS50021">
    <property type="entry name" value="CH"/>
    <property type="match status" value="2"/>
</dbReference>
<evidence type="ECO:0000256" key="8">
    <source>
        <dbReference type="PIRNR" id="PIRNR002297"/>
    </source>
</evidence>
<dbReference type="SMART" id="SM00150">
    <property type="entry name" value="SPEC"/>
    <property type="match status" value="17"/>
</dbReference>
<dbReference type="InterPro" id="IPR016343">
    <property type="entry name" value="Spectrin_bsu"/>
</dbReference>
<evidence type="ECO:0000256" key="4">
    <source>
        <dbReference type="ARBA" id="ARBA00022490"/>
    </source>
</evidence>
<dbReference type="SUPFAM" id="SSF50729">
    <property type="entry name" value="PH domain-like"/>
    <property type="match status" value="1"/>
</dbReference>
<evidence type="ECO:0000256" key="1">
    <source>
        <dbReference type="ARBA" id="ARBA00004245"/>
    </source>
</evidence>
<dbReference type="PIRSF" id="PIRSF002297">
    <property type="entry name" value="Spectrin_beta_subunit"/>
    <property type="match status" value="1"/>
</dbReference>
<reference evidence="13" key="1">
    <citation type="submission" date="2025-08" db="UniProtKB">
        <authorList>
            <consortium name="Ensembl"/>
        </authorList>
    </citation>
    <scope>IDENTIFICATION</scope>
</reference>
<dbReference type="FunFam" id="1.20.58.60:FF:000099">
    <property type="entry name" value="Spectrin beta chain"/>
    <property type="match status" value="1"/>
</dbReference>
<evidence type="ECO:0000256" key="10">
    <source>
        <dbReference type="SAM" id="MobiDB-lite"/>
    </source>
</evidence>
<dbReference type="PROSITE" id="PS00020">
    <property type="entry name" value="ACTININ_2"/>
    <property type="match status" value="1"/>
</dbReference>
<dbReference type="InterPro" id="IPR011993">
    <property type="entry name" value="PH-like_dom_sf"/>
</dbReference>
<keyword evidence="6 8" id="KW-0009">Actin-binding</keyword>
<dbReference type="PRINTS" id="PR00683">
    <property type="entry name" value="SPECTRINPH"/>
</dbReference>
<dbReference type="SMART" id="SM00233">
    <property type="entry name" value="PH"/>
    <property type="match status" value="1"/>
</dbReference>
<dbReference type="Gene3D" id="1.20.58.60">
    <property type="match status" value="11"/>
</dbReference>
<dbReference type="GO" id="GO:0008091">
    <property type="term" value="C:spectrin"/>
    <property type="evidence" value="ECO:0007669"/>
    <property type="project" value="InterPro"/>
</dbReference>
<feature type="region of interest" description="Disordered" evidence="10">
    <location>
        <begin position="2061"/>
        <end position="2091"/>
    </location>
</feature>
<dbReference type="SMART" id="SM00033">
    <property type="entry name" value="CH"/>
    <property type="match status" value="2"/>
</dbReference>
<dbReference type="GO" id="GO:0005543">
    <property type="term" value="F:phospholipid binding"/>
    <property type="evidence" value="ECO:0007669"/>
    <property type="project" value="InterPro"/>
</dbReference>
<dbReference type="InterPro" id="IPR001849">
    <property type="entry name" value="PH_domain"/>
</dbReference>
<evidence type="ECO:0000256" key="6">
    <source>
        <dbReference type="ARBA" id="ARBA00023203"/>
    </source>
</evidence>
<dbReference type="InterPro" id="IPR041681">
    <property type="entry name" value="PH_9"/>
</dbReference>
<dbReference type="SUPFAM" id="SSF46966">
    <property type="entry name" value="Spectrin repeat"/>
    <property type="match status" value="14"/>
</dbReference>
<feature type="coiled-coil region" evidence="9">
    <location>
        <begin position="981"/>
        <end position="1015"/>
    </location>
</feature>
<evidence type="ECO:0000313" key="13">
    <source>
        <dbReference type="Ensembl" id="ENSSTUP00000030538.1"/>
    </source>
</evidence>
<keyword evidence="9" id="KW-0175">Coiled coil</keyword>
<gene>
    <name evidence="13" type="primary">SPTBN1</name>
</gene>
<dbReference type="GeneTree" id="ENSGT00940000154864"/>
<keyword evidence="3 8" id="KW-0117">Actin capping</keyword>
<feature type="domain" description="Calponin-homology (CH)" evidence="12">
    <location>
        <begin position="55"/>
        <end position="159"/>
    </location>
</feature>
<dbReference type="FunFam" id="1.20.58.60:FF:000011">
    <property type="entry name" value="Spectrin beta chain"/>
    <property type="match status" value="1"/>
</dbReference>
<evidence type="ECO:0000313" key="14">
    <source>
        <dbReference type="Proteomes" id="UP000472277"/>
    </source>
</evidence>
<dbReference type="FunFam" id="1.20.58.60:FF:000059">
    <property type="entry name" value="Spectrin beta chain"/>
    <property type="match status" value="1"/>
</dbReference>
<proteinExistence type="inferred from homology"/>
<dbReference type="InterPro" id="IPR002017">
    <property type="entry name" value="Spectrin_repeat"/>
</dbReference>
<evidence type="ECO:0000256" key="2">
    <source>
        <dbReference type="ARBA" id="ARBA00006826"/>
    </source>
</evidence>
<dbReference type="PROSITE" id="PS50003">
    <property type="entry name" value="PH_DOMAIN"/>
    <property type="match status" value="1"/>
</dbReference>
<dbReference type="FunFam" id="1.20.58.60:FF:000028">
    <property type="entry name" value="Spectrin beta chain"/>
    <property type="match status" value="1"/>
</dbReference>
<dbReference type="InterPro" id="IPR001605">
    <property type="entry name" value="PH_dom-spectrin-type"/>
</dbReference>
<dbReference type="GO" id="GO:0003779">
    <property type="term" value="F:actin binding"/>
    <property type="evidence" value="ECO:0007669"/>
    <property type="project" value="UniProtKB-KW"/>
</dbReference>
<comment type="subcellular location">
    <subcellularLocation>
        <location evidence="1">Cytoplasm</location>
        <location evidence="1">Cytoskeleton</location>
    </subcellularLocation>
</comment>
<dbReference type="InterPro" id="IPR036872">
    <property type="entry name" value="CH_dom_sf"/>
</dbReference>
<dbReference type="FunFam" id="1.20.58.60:FF:000033">
    <property type="entry name" value="Spectrin beta chain"/>
    <property type="match status" value="1"/>
</dbReference>
<dbReference type="Gene3D" id="2.30.29.30">
    <property type="entry name" value="Pleckstrin-homology domain (PH domain)/Phosphotyrosine-binding domain (PTB)"/>
    <property type="match status" value="1"/>
</dbReference>
<dbReference type="FunFam" id="1.10.418.10:FF:000004">
    <property type="entry name" value="Spectrin beta chain"/>
    <property type="match status" value="1"/>
</dbReference>
<dbReference type="InterPro" id="IPR018159">
    <property type="entry name" value="Spectrin/alpha-actinin"/>
</dbReference>